<dbReference type="RefSeq" id="WP_160989442.1">
    <property type="nucleotide sequence ID" value="NZ_WWCO01000004.1"/>
</dbReference>
<sequence>MSKDRLNEEQLNKLRSDLHLRLNSGASIFSVTEEESNFGPDDWAWSFLRLSSSYQQSYNAHADAPDADLTQILLMEPPSGIKFDVDYICAEDFGLAAWLPPSLKELPKLKHKSDSWFFPLKRPVSEDYRRLEVEALPHRRLPWSGLPPTVKEHAHIAANESPFGYREPSSVPIPIFSQPQHGKPQIKASGKFDIATFSQLWVAIDCSIPPTGQVSAFEDLATKVRQALKDQGWRGQRSADKVVIQDVETADAFAHMRFRHASRPYRKSDKEYPYLWRAVMIDSRAPIKGQIKQILNRLTTIHRKLVADELAEAPQVLRFKKDLSFVERAGDGTPRISSGGSYLKALRTLAMLYRLGHTDTTKVAQIIGLHSPSGRYVGSWAHHFFNELEDHIAFALMMSDEGYRMLIHKQKPNT</sequence>
<organism evidence="1 2">
    <name type="scientific">Duganella lactea</name>
    <dbReference type="NCBI Taxonomy" id="2692173"/>
    <lineage>
        <taxon>Bacteria</taxon>
        <taxon>Pseudomonadati</taxon>
        <taxon>Pseudomonadota</taxon>
        <taxon>Betaproteobacteria</taxon>
        <taxon>Burkholderiales</taxon>
        <taxon>Oxalobacteraceae</taxon>
        <taxon>Telluria group</taxon>
        <taxon>Duganella</taxon>
    </lineage>
</organism>
<dbReference type="Proteomes" id="UP000449678">
    <property type="component" value="Unassembled WGS sequence"/>
</dbReference>
<name>A0ABW9V5J5_9BURK</name>
<proteinExistence type="predicted"/>
<accession>A0ABW9V5J5</accession>
<evidence type="ECO:0000313" key="2">
    <source>
        <dbReference type="Proteomes" id="UP000449678"/>
    </source>
</evidence>
<keyword evidence="2" id="KW-1185">Reference proteome</keyword>
<reference evidence="1 2" key="1">
    <citation type="submission" date="2019-12" db="EMBL/GenBank/DDBJ databases">
        <title>Novel species isolated from a subtropical stream in China.</title>
        <authorList>
            <person name="Lu H."/>
        </authorList>
    </citation>
    <scope>NUCLEOTIDE SEQUENCE [LARGE SCALE GENOMIC DNA]</scope>
    <source>
        <strain evidence="1 2">FT94W</strain>
    </source>
</reference>
<evidence type="ECO:0000313" key="1">
    <source>
        <dbReference type="EMBL" id="MYM34045.1"/>
    </source>
</evidence>
<comment type="caution">
    <text evidence="1">The sequence shown here is derived from an EMBL/GenBank/DDBJ whole genome shotgun (WGS) entry which is preliminary data.</text>
</comment>
<protein>
    <submittedName>
        <fullName evidence="1">Uncharacterized protein</fullName>
    </submittedName>
</protein>
<gene>
    <name evidence="1" type="ORF">GTP38_06795</name>
</gene>
<dbReference type="EMBL" id="WWCO01000004">
    <property type="protein sequence ID" value="MYM34045.1"/>
    <property type="molecule type" value="Genomic_DNA"/>
</dbReference>